<name>A0A1H8VPJ0_9EURY</name>
<dbReference type="EMBL" id="FODV01000018">
    <property type="protein sequence ID" value="SEP17254.1"/>
    <property type="molecule type" value="Genomic_DNA"/>
</dbReference>
<organism evidence="2 3">
    <name type="scientific">Halogranum amylolyticum</name>
    <dbReference type="NCBI Taxonomy" id="660520"/>
    <lineage>
        <taxon>Archaea</taxon>
        <taxon>Methanobacteriati</taxon>
        <taxon>Methanobacteriota</taxon>
        <taxon>Stenosarchaea group</taxon>
        <taxon>Halobacteria</taxon>
        <taxon>Halobacteriales</taxon>
        <taxon>Haloferacaceae</taxon>
    </lineage>
</organism>
<evidence type="ECO:0000313" key="3">
    <source>
        <dbReference type="Proteomes" id="UP000199126"/>
    </source>
</evidence>
<keyword evidence="1" id="KW-0472">Membrane</keyword>
<sequence>MDENTQHPPSNAVPDGTHGTLSDIVWTIVALVSMWVGASILVGANPITTFGIL</sequence>
<feature type="transmembrane region" description="Helical" evidence="1">
    <location>
        <begin position="24"/>
        <end position="44"/>
    </location>
</feature>
<accession>A0A1H8VPJ0</accession>
<keyword evidence="3" id="KW-1185">Reference proteome</keyword>
<evidence type="ECO:0000313" key="2">
    <source>
        <dbReference type="EMBL" id="SEP17254.1"/>
    </source>
</evidence>
<gene>
    <name evidence="2" type="ORF">SAMN04487948_11857</name>
</gene>
<keyword evidence="1" id="KW-0812">Transmembrane</keyword>
<reference evidence="3" key="1">
    <citation type="submission" date="2016-10" db="EMBL/GenBank/DDBJ databases">
        <authorList>
            <person name="Varghese N."/>
            <person name="Submissions S."/>
        </authorList>
    </citation>
    <scope>NUCLEOTIDE SEQUENCE [LARGE SCALE GENOMIC DNA]</scope>
    <source>
        <strain evidence="3">CGMCC 1.10121</strain>
    </source>
</reference>
<evidence type="ECO:0000256" key="1">
    <source>
        <dbReference type="SAM" id="Phobius"/>
    </source>
</evidence>
<proteinExistence type="predicted"/>
<dbReference type="AlphaFoldDB" id="A0A1H8VPJ0"/>
<keyword evidence="1" id="KW-1133">Transmembrane helix</keyword>
<protein>
    <submittedName>
        <fullName evidence="2">Uncharacterized protein</fullName>
    </submittedName>
</protein>
<dbReference type="Proteomes" id="UP000199126">
    <property type="component" value="Unassembled WGS sequence"/>
</dbReference>